<organism evidence="1 2">
    <name type="scientific">Alteromonas gilva</name>
    <dbReference type="NCBI Taxonomy" id="2987522"/>
    <lineage>
        <taxon>Bacteria</taxon>
        <taxon>Pseudomonadati</taxon>
        <taxon>Pseudomonadota</taxon>
        <taxon>Gammaproteobacteria</taxon>
        <taxon>Alteromonadales</taxon>
        <taxon>Alteromonadaceae</taxon>
        <taxon>Alteromonas/Salinimonas group</taxon>
        <taxon>Alteromonas</taxon>
    </lineage>
</organism>
<comment type="caution">
    <text evidence="1">The sequence shown here is derived from an EMBL/GenBank/DDBJ whole genome shotgun (WGS) entry which is preliminary data.</text>
</comment>
<protein>
    <recommendedName>
        <fullName evidence="3">Flagellar protein FliT</fullName>
    </recommendedName>
</protein>
<dbReference type="RefSeq" id="WP_273639317.1">
    <property type="nucleotide sequence ID" value="NZ_JAQQXP010000001.1"/>
</dbReference>
<accession>A0ABT5L0A6</accession>
<evidence type="ECO:0000313" key="1">
    <source>
        <dbReference type="EMBL" id="MDC8830455.1"/>
    </source>
</evidence>
<name>A0ABT5L0A6_9ALTE</name>
<gene>
    <name evidence="1" type="ORF">OIK42_06710</name>
</gene>
<evidence type="ECO:0008006" key="3">
    <source>
        <dbReference type="Google" id="ProtNLM"/>
    </source>
</evidence>
<keyword evidence="2" id="KW-1185">Reference proteome</keyword>
<dbReference type="EMBL" id="JAQQXP010000001">
    <property type="protein sequence ID" value="MDC8830455.1"/>
    <property type="molecule type" value="Genomic_DNA"/>
</dbReference>
<evidence type="ECO:0000313" key="2">
    <source>
        <dbReference type="Proteomes" id="UP001218788"/>
    </source>
</evidence>
<sequence>MKTNELDHDLTPDTLRNLNAQICECVNTPPDEELSSGFERLNALIAERDELIHSILASPDHEFVREFAAREQVVNDKLKNMAHSLLSKAKDDVSHFIRSQAAVKKYK</sequence>
<reference evidence="1 2" key="1">
    <citation type="submission" date="2022-10" db="EMBL/GenBank/DDBJ databases">
        <title>Alteromonas sp. chi3 Genome sequencing.</title>
        <authorList>
            <person name="Park S."/>
        </authorList>
    </citation>
    <scope>NUCLEOTIDE SEQUENCE [LARGE SCALE GENOMIC DNA]</scope>
    <source>
        <strain evidence="2">chi3</strain>
    </source>
</reference>
<dbReference type="Proteomes" id="UP001218788">
    <property type="component" value="Unassembled WGS sequence"/>
</dbReference>
<proteinExistence type="predicted"/>